<accession>A0A0K1PLQ3</accession>
<dbReference type="EMBL" id="CP012333">
    <property type="protein sequence ID" value="AKU94455.1"/>
    <property type="molecule type" value="Genomic_DNA"/>
</dbReference>
<dbReference type="STRING" id="1391654.AKJ09_01119"/>
<evidence type="ECO:0008006" key="4">
    <source>
        <dbReference type="Google" id="ProtNLM"/>
    </source>
</evidence>
<dbReference type="Proteomes" id="UP000064967">
    <property type="component" value="Chromosome"/>
</dbReference>
<feature type="transmembrane region" description="Helical" evidence="1">
    <location>
        <begin position="16"/>
        <end position="35"/>
    </location>
</feature>
<keyword evidence="1" id="KW-1133">Transmembrane helix</keyword>
<dbReference type="KEGG" id="llu:AKJ09_01119"/>
<sequence>MITSVRRFHRDQRGAALVEFLVAFMPLMITFTSFVQLSQIATANIVVKHSAIVGARAASVISNAHKNTPDQADGDNRAEIESGVKLAMGPWEKTMRSVKVDVDDQSSCNDPYGMVTVTVNADYRCSVPLGGRIVCGIVGGGHPIVQKFGFPHEGARYQEGGGAKCD</sequence>
<keyword evidence="3" id="KW-1185">Reference proteome</keyword>
<gene>
    <name evidence="2" type="ORF">AKJ09_01119</name>
</gene>
<protein>
    <recommendedName>
        <fullName evidence="4">TadZ/CpaE protein</fullName>
    </recommendedName>
</protein>
<keyword evidence="1" id="KW-0472">Membrane</keyword>
<keyword evidence="1" id="KW-0812">Transmembrane</keyword>
<dbReference type="AlphaFoldDB" id="A0A0K1PLQ3"/>
<organism evidence="2 3">
    <name type="scientific">Labilithrix luteola</name>
    <dbReference type="NCBI Taxonomy" id="1391654"/>
    <lineage>
        <taxon>Bacteria</taxon>
        <taxon>Pseudomonadati</taxon>
        <taxon>Myxococcota</taxon>
        <taxon>Polyangia</taxon>
        <taxon>Polyangiales</taxon>
        <taxon>Labilitrichaceae</taxon>
        <taxon>Labilithrix</taxon>
    </lineage>
</organism>
<name>A0A0K1PLQ3_9BACT</name>
<evidence type="ECO:0000313" key="2">
    <source>
        <dbReference type="EMBL" id="AKU94455.1"/>
    </source>
</evidence>
<reference evidence="2 3" key="1">
    <citation type="submission" date="2015-08" db="EMBL/GenBank/DDBJ databases">
        <authorList>
            <person name="Babu N.S."/>
            <person name="Beckwith C.J."/>
            <person name="Beseler K.G."/>
            <person name="Brison A."/>
            <person name="Carone J.V."/>
            <person name="Caskin T.P."/>
            <person name="Diamond M."/>
            <person name="Durham M.E."/>
            <person name="Foxe J.M."/>
            <person name="Go M."/>
            <person name="Henderson B.A."/>
            <person name="Jones I.B."/>
            <person name="McGettigan J.A."/>
            <person name="Micheletti S.J."/>
            <person name="Nasrallah M.E."/>
            <person name="Ortiz D."/>
            <person name="Piller C.R."/>
            <person name="Privatt S.R."/>
            <person name="Schneider S.L."/>
            <person name="Sharp S."/>
            <person name="Smith T.C."/>
            <person name="Stanton J.D."/>
            <person name="Ullery H.E."/>
            <person name="Wilson R.J."/>
            <person name="Serrano M.G."/>
            <person name="Buck G."/>
            <person name="Lee V."/>
            <person name="Wang Y."/>
            <person name="Carvalho R."/>
            <person name="Voegtly L."/>
            <person name="Shi R."/>
            <person name="Duckworth R."/>
            <person name="Johnson A."/>
            <person name="Loviza R."/>
            <person name="Walstead R."/>
            <person name="Shah Z."/>
            <person name="Kiflezghi M."/>
            <person name="Wade K."/>
            <person name="Ball S.L."/>
            <person name="Bradley K.W."/>
            <person name="Asai D.J."/>
            <person name="Bowman C.A."/>
            <person name="Russell D.A."/>
            <person name="Pope W.H."/>
            <person name="Jacobs-Sera D."/>
            <person name="Hendrix R.W."/>
            <person name="Hatfull G.F."/>
        </authorList>
    </citation>
    <scope>NUCLEOTIDE SEQUENCE [LARGE SCALE GENOMIC DNA]</scope>
    <source>
        <strain evidence="2 3">DSM 27648</strain>
    </source>
</reference>
<proteinExistence type="predicted"/>
<evidence type="ECO:0000256" key="1">
    <source>
        <dbReference type="SAM" id="Phobius"/>
    </source>
</evidence>
<evidence type="ECO:0000313" key="3">
    <source>
        <dbReference type="Proteomes" id="UP000064967"/>
    </source>
</evidence>